<accession>U7D7L7</accession>
<comment type="caution">
    <text evidence="1">The sequence shown here is derived from an EMBL/GenBank/DDBJ whole genome shotgun (WGS) entry which is preliminary data.</text>
</comment>
<dbReference type="OrthoDB" id="1640114at2"/>
<dbReference type="Proteomes" id="UP000017148">
    <property type="component" value="Unassembled WGS sequence"/>
</dbReference>
<gene>
    <name evidence="1" type="ORF">CALK_2055</name>
</gene>
<dbReference type="AlphaFoldDB" id="U7D7L7"/>
<reference evidence="1 2" key="1">
    <citation type="journal article" date="2013" name="Environ. Microbiol.">
        <title>Genome analysis of Chitinivibrio alkaliphilus gen. nov., sp. nov., a novel extremely haloalkaliphilic anaerobic chitinolytic bacterium from the candidate phylum Termite Group 3.</title>
        <authorList>
            <person name="Sorokin D.Y."/>
            <person name="Gumerov V.M."/>
            <person name="Rakitin A.L."/>
            <person name="Beletsky A.V."/>
            <person name="Damste J.S."/>
            <person name="Muyzer G."/>
            <person name="Mardanov A.V."/>
            <person name="Ravin N.V."/>
        </authorList>
    </citation>
    <scope>NUCLEOTIDE SEQUENCE [LARGE SCALE GENOMIC DNA]</scope>
    <source>
        <strain evidence="1 2">ACht1</strain>
    </source>
</reference>
<dbReference type="Gene3D" id="2.130.10.10">
    <property type="entry name" value="YVTN repeat-like/Quinoprotein amine dehydrogenase"/>
    <property type="match status" value="1"/>
</dbReference>
<dbReference type="STRING" id="1313304.CALK_2055"/>
<dbReference type="InterPro" id="IPR015943">
    <property type="entry name" value="WD40/YVTN_repeat-like_dom_sf"/>
</dbReference>
<name>U7D7L7_9BACT</name>
<evidence type="ECO:0000313" key="1">
    <source>
        <dbReference type="EMBL" id="ERP31092.1"/>
    </source>
</evidence>
<evidence type="ECO:0000313" key="2">
    <source>
        <dbReference type="Proteomes" id="UP000017148"/>
    </source>
</evidence>
<organism evidence="1 2">
    <name type="scientific">Chitinivibrio alkaliphilus ACht1</name>
    <dbReference type="NCBI Taxonomy" id="1313304"/>
    <lineage>
        <taxon>Bacteria</taxon>
        <taxon>Pseudomonadati</taxon>
        <taxon>Fibrobacterota</taxon>
        <taxon>Chitinivibrionia</taxon>
        <taxon>Chitinivibrionales</taxon>
        <taxon>Chitinivibrionaceae</taxon>
        <taxon>Chitinivibrio</taxon>
    </lineage>
</organism>
<sequence>MNTPVQRVYNLVKRNPRLKLFLKNAYQAVHVLPSGKKSNTEAVAACAPGFFFGFHDKCPWNSDDTKLLAHRAPATEKERKRGVPVEIGYFDDVQLRHFTPLGTTRAWNWQQGAMLQWDPIHGGVFYNDLSAEKTPRLNHIASAGEAAKDFGPAAGAISPCGNYLAHISFYRFGTGLHGYEYQGVQEDEGNENVPQETGGFSILARTNEGFTDTIHTVPIAQLRETNPLASMDGAYHYVSHPQFSPDSNTVAFFHRWVHRGKRNETRLYFLNLTTHTLTAADTGTMVSHFCWIDSHGILAFYEGKNGTDYYGVVHKDGSEKFPLTHPALAVDGHPCCHIPTGRIVTDTYPDKKRHQHLLYLPGIAPDPTVHPVAKLYAPFRFQELFRADLHPRWNRAGDRIAVDCSYAGRRSLAILPLEDA</sequence>
<dbReference type="eggNOG" id="COG0823">
    <property type="taxonomic scope" value="Bacteria"/>
</dbReference>
<proteinExistence type="predicted"/>
<dbReference type="SUPFAM" id="SSF82171">
    <property type="entry name" value="DPP6 N-terminal domain-like"/>
    <property type="match status" value="1"/>
</dbReference>
<dbReference type="RefSeq" id="WP_022637467.1">
    <property type="nucleotide sequence ID" value="NZ_ASJR01000020.1"/>
</dbReference>
<protein>
    <submittedName>
        <fullName evidence="1">Uncharacterized protein</fullName>
    </submittedName>
</protein>
<keyword evidence="2" id="KW-1185">Reference proteome</keyword>
<dbReference type="EMBL" id="ASJR01000020">
    <property type="protein sequence ID" value="ERP31092.1"/>
    <property type="molecule type" value="Genomic_DNA"/>
</dbReference>